<comment type="caution">
    <text evidence="7">The sequence shown here is derived from an EMBL/GenBank/DDBJ whole genome shotgun (WGS) entry which is preliminary data.</text>
</comment>
<evidence type="ECO:0000313" key="8">
    <source>
        <dbReference type="Proteomes" id="UP000271031"/>
    </source>
</evidence>
<keyword evidence="8" id="KW-1185">Reference proteome</keyword>
<dbReference type="OrthoDB" id="9784202at2"/>
<dbReference type="Proteomes" id="UP000271031">
    <property type="component" value="Unassembled WGS sequence"/>
</dbReference>
<dbReference type="GO" id="GO:0015171">
    <property type="term" value="F:amino acid transmembrane transporter activity"/>
    <property type="evidence" value="ECO:0007669"/>
    <property type="project" value="TreeGrafter"/>
</dbReference>
<dbReference type="EMBL" id="RHHQ01000020">
    <property type="protein sequence ID" value="RNB82370.1"/>
    <property type="molecule type" value="Genomic_DNA"/>
</dbReference>
<evidence type="ECO:0000256" key="5">
    <source>
        <dbReference type="ARBA" id="ARBA00023136"/>
    </source>
</evidence>
<feature type="transmembrane region" description="Helical" evidence="6">
    <location>
        <begin position="76"/>
        <end position="94"/>
    </location>
</feature>
<evidence type="ECO:0000256" key="1">
    <source>
        <dbReference type="ARBA" id="ARBA00004651"/>
    </source>
</evidence>
<proteinExistence type="predicted"/>
<dbReference type="GO" id="GO:0005886">
    <property type="term" value="C:plasma membrane"/>
    <property type="evidence" value="ECO:0007669"/>
    <property type="project" value="UniProtKB-SubCell"/>
</dbReference>
<evidence type="ECO:0000256" key="2">
    <source>
        <dbReference type="ARBA" id="ARBA00022475"/>
    </source>
</evidence>
<dbReference type="PANTHER" id="PTHR30086:SF20">
    <property type="entry name" value="ARGININE EXPORTER PROTEIN ARGO-RELATED"/>
    <property type="match status" value="1"/>
</dbReference>
<dbReference type="PANTHER" id="PTHR30086">
    <property type="entry name" value="ARGININE EXPORTER PROTEIN ARGO"/>
    <property type="match status" value="1"/>
</dbReference>
<feature type="transmembrane region" description="Helical" evidence="6">
    <location>
        <begin position="192"/>
        <end position="210"/>
    </location>
</feature>
<feature type="transmembrane region" description="Helical" evidence="6">
    <location>
        <begin position="46"/>
        <end position="70"/>
    </location>
</feature>
<keyword evidence="4 6" id="KW-1133">Transmembrane helix</keyword>
<keyword evidence="5 6" id="KW-0472">Membrane</keyword>
<protein>
    <submittedName>
        <fullName evidence="7">LysE family translocator</fullName>
    </submittedName>
</protein>
<gene>
    <name evidence="7" type="ORF">EDM56_23925</name>
</gene>
<organism evidence="7 8">
    <name type="scientific">Brevibacillus fluminis</name>
    <dbReference type="NCBI Taxonomy" id="511487"/>
    <lineage>
        <taxon>Bacteria</taxon>
        <taxon>Bacillati</taxon>
        <taxon>Bacillota</taxon>
        <taxon>Bacilli</taxon>
        <taxon>Bacillales</taxon>
        <taxon>Paenibacillaceae</taxon>
        <taxon>Brevibacillus</taxon>
    </lineage>
</organism>
<name>A0A3M8D2R5_9BACL</name>
<dbReference type="InterPro" id="IPR001123">
    <property type="entry name" value="LeuE-type"/>
</dbReference>
<reference evidence="7 8" key="1">
    <citation type="submission" date="2018-10" db="EMBL/GenBank/DDBJ databases">
        <title>Phylogenomics of Brevibacillus.</title>
        <authorList>
            <person name="Dunlap C."/>
        </authorList>
    </citation>
    <scope>NUCLEOTIDE SEQUENCE [LARGE SCALE GENOMIC DNA]</scope>
    <source>
        <strain evidence="7 8">JCM 15716</strain>
    </source>
</reference>
<evidence type="ECO:0000256" key="4">
    <source>
        <dbReference type="ARBA" id="ARBA00022989"/>
    </source>
</evidence>
<sequence>MEGYWVITFQTLLAFVLIVLSLFVIPGPAVLLTVTRSLHSGRKAGILAGLGIATGDLIHTLFAAVGLSAILMTSALAFNIVKFAGAAYLLYLGIRAIMERPADPQMPTVQKLTPLGTYSQAILVEVLNPKTALFFLAFLPQFVHPESGASFMQFLSLGLIFVLLSIIYTTLIAVTARMLGQLVKRISWLGRWSGKIVGAIYIGLGLKVALQSR</sequence>
<keyword evidence="2" id="KW-1003">Cell membrane</keyword>
<comment type="subcellular location">
    <subcellularLocation>
        <location evidence="1">Cell membrane</location>
        <topology evidence="1">Multi-pass membrane protein</topology>
    </subcellularLocation>
</comment>
<dbReference type="PIRSF" id="PIRSF006324">
    <property type="entry name" value="LeuE"/>
    <property type="match status" value="1"/>
</dbReference>
<feature type="transmembrane region" description="Helical" evidence="6">
    <location>
        <begin position="12"/>
        <end position="34"/>
    </location>
</feature>
<dbReference type="Pfam" id="PF01810">
    <property type="entry name" value="LysE"/>
    <property type="match status" value="1"/>
</dbReference>
<feature type="transmembrane region" description="Helical" evidence="6">
    <location>
        <begin position="151"/>
        <end position="180"/>
    </location>
</feature>
<evidence type="ECO:0000313" key="7">
    <source>
        <dbReference type="EMBL" id="RNB82370.1"/>
    </source>
</evidence>
<feature type="transmembrane region" description="Helical" evidence="6">
    <location>
        <begin position="115"/>
        <end position="139"/>
    </location>
</feature>
<evidence type="ECO:0000256" key="3">
    <source>
        <dbReference type="ARBA" id="ARBA00022692"/>
    </source>
</evidence>
<dbReference type="AlphaFoldDB" id="A0A3M8D2R5"/>
<evidence type="ECO:0000256" key="6">
    <source>
        <dbReference type="SAM" id="Phobius"/>
    </source>
</evidence>
<keyword evidence="3 6" id="KW-0812">Transmembrane</keyword>
<accession>A0A3M8D2R5</accession>